<evidence type="ECO:0000256" key="1">
    <source>
        <dbReference type="ARBA" id="ARBA00004496"/>
    </source>
</evidence>
<dbReference type="SMART" id="SM00464">
    <property type="entry name" value="LON"/>
    <property type="match status" value="1"/>
</dbReference>
<dbReference type="InterPro" id="IPR054594">
    <property type="entry name" value="Lon_lid"/>
</dbReference>
<dbReference type="Gene3D" id="1.10.8.60">
    <property type="match status" value="1"/>
</dbReference>
<feature type="binding site" evidence="9 12">
    <location>
        <begin position="419"/>
        <end position="426"/>
    </location>
    <ligand>
        <name>ATP</name>
        <dbReference type="ChEBI" id="CHEBI:30616"/>
    </ligand>
</feature>
<dbReference type="PROSITE" id="PS51787">
    <property type="entry name" value="LON_N"/>
    <property type="match status" value="1"/>
</dbReference>
<comment type="catalytic activity">
    <reaction evidence="9 10 13">
        <text>Hydrolysis of proteins in presence of ATP.</text>
        <dbReference type="EC" id="3.4.21.53"/>
    </reaction>
</comment>
<evidence type="ECO:0000259" key="17">
    <source>
        <dbReference type="PROSITE" id="PS51786"/>
    </source>
</evidence>
<feature type="region of interest" description="Disordered" evidence="16">
    <location>
        <begin position="1"/>
        <end position="45"/>
    </location>
</feature>
<dbReference type="OrthoDB" id="9803599at2"/>
<dbReference type="CDD" id="cd19500">
    <property type="entry name" value="RecA-like_Lon"/>
    <property type="match status" value="1"/>
</dbReference>
<keyword evidence="3 9" id="KW-0645">Protease</keyword>
<keyword evidence="7 9" id="KW-0067">ATP-binding</keyword>
<dbReference type="Proteomes" id="UP000000323">
    <property type="component" value="Chromosome 1"/>
</dbReference>
<evidence type="ECO:0000256" key="6">
    <source>
        <dbReference type="ARBA" id="ARBA00022825"/>
    </source>
</evidence>
<comment type="subcellular location">
    <subcellularLocation>
        <location evidence="1 9 10">Cytoplasm</location>
    </subcellularLocation>
</comment>
<dbReference type="Gene3D" id="1.20.58.1480">
    <property type="match status" value="1"/>
</dbReference>
<dbReference type="Pfam" id="PF00004">
    <property type="entry name" value="AAA"/>
    <property type="match status" value="1"/>
</dbReference>
<dbReference type="eggNOG" id="COG0466">
    <property type="taxonomic scope" value="Bacteria"/>
</dbReference>
<reference evidence="20" key="1">
    <citation type="journal article" date="2010" name="Stand. Genomic Sci.">
        <title>Complete genome sequence of 'Thermobaculum terrenum' type strain (YNP1).</title>
        <authorList>
            <person name="Kiss H."/>
            <person name="Cleland D."/>
            <person name="Lapidus A."/>
            <person name="Lucas S."/>
            <person name="Glavina Del Rio T."/>
            <person name="Nolan M."/>
            <person name="Tice H."/>
            <person name="Han C."/>
            <person name="Goodwin L."/>
            <person name="Pitluck S."/>
            <person name="Liolios K."/>
            <person name="Ivanova N."/>
            <person name="Mavromatis K."/>
            <person name="Ovchinnikova G."/>
            <person name="Pati A."/>
            <person name="Chen A."/>
            <person name="Palaniappan K."/>
            <person name="Land M."/>
            <person name="Hauser L."/>
            <person name="Chang Y."/>
            <person name="Jeffries C."/>
            <person name="Lu M."/>
            <person name="Brettin T."/>
            <person name="Detter J."/>
            <person name="Goker M."/>
            <person name="Tindall B."/>
            <person name="Beck B."/>
            <person name="McDermott T."/>
            <person name="Woyke T."/>
            <person name="Bristow J."/>
            <person name="Eisen J."/>
            <person name="Markowitz V."/>
            <person name="Hugenholtz P."/>
            <person name="Kyrpides N."/>
            <person name="Klenk H."/>
            <person name="Cheng J."/>
        </authorList>
    </citation>
    <scope>NUCLEOTIDE SEQUENCE [LARGE SCALE GENOMIC DNA]</scope>
    <source>
        <strain evidence="20">ATCC BAA-798 / YNP1</strain>
    </source>
</reference>
<keyword evidence="20" id="KW-1185">Reference proteome</keyword>
<evidence type="ECO:0000313" key="19">
    <source>
        <dbReference type="EMBL" id="ACZ41753.1"/>
    </source>
</evidence>
<dbReference type="GO" id="GO:0006515">
    <property type="term" value="P:protein quality control for misfolded or incompletely synthesized proteins"/>
    <property type="evidence" value="ECO:0007669"/>
    <property type="project" value="UniProtKB-UniRule"/>
</dbReference>
<dbReference type="Gene3D" id="3.30.230.10">
    <property type="match status" value="1"/>
</dbReference>
<dbReference type="InterPro" id="IPR027543">
    <property type="entry name" value="Lon_bac"/>
</dbReference>
<dbReference type="KEGG" id="ttr:Tter_0836"/>
<comment type="induction">
    <text evidence="9">By heat shock.</text>
</comment>
<dbReference type="NCBIfam" id="TIGR00763">
    <property type="entry name" value="lon"/>
    <property type="match status" value="1"/>
</dbReference>
<evidence type="ECO:0000256" key="3">
    <source>
        <dbReference type="ARBA" id="ARBA00022670"/>
    </source>
</evidence>
<dbReference type="Pfam" id="PF22667">
    <property type="entry name" value="Lon_lid"/>
    <property type="match status" value="1"/>
</dbReference>
<organism evidence="19 20">
    <name type="scientific">Thermobaculum terrenum (strain ATCC BAA-798 / CCMEE 7001 / YNP1)</name>
    <dbReference type="NCBI Taxonomy" id="525904"/>
    <lineage>
        <taxon>Bacteria</taxon>
        <taxon>Bacillati</taxon>
        <taxon>Chloroflexota</taxon>
        <taxon>Chloroflexia</taxon>
        <taxon>Candidatus Thermobaculales</taxon>
        <taxon>Candidatus Thermobaculaceae</taxon>
        <taxon>Thermobaculum</taxon>
    </lineage>
</organism>
<feature type="active site" evidence="9 11">
    <location>
        <position position="786"/>
    </location>
</feature>
<dbReference type="InterPro" id="IPR027065">
    <property type="entry name" value="Lon_Prtase"/>
</dbReference>
<dbReference type="InterPro" id="IPR020568">
    <property type="entry name" value="Ribosomal_Su5_D2-typ_SF"/>
</dbReference>
<dbReference type="PIRSF" id="PIRSF001174">
    <property type="entry name" value="Lon_proteas"/>
    <property type="match status" value="1"/>
</dbReference>
<dbReference type="InterPro" id="IPR046336">
    <property type="entry name" value="Lon_prtase_N_sf"/>
</dbReference>
<keyword evidence="5 9" id="KW-0378">Hydrolase</keyword>
<feature type="domain" description="Lon N-terminal" evidence="18">
    <location>
        <begin position="48"/>
        <end position="241"/>
    </location>
</feature>
<sequence>MNEEERDITETVEQEVERPSDERSDRRSIETTDQETQRDHAPNIPSRLPLLPLKDVIVFPFAVQPLLIGQPRSIRLIDDIMKSDRLVALSAQKSSDIEQAGPDDIYMEGTVGRVAQMLRRPDGTLMVAMQGLERMRILQVVQEEPYLVADIEVIKEDYVQDIEIEALRRNAIQNFQKLLSLNPQLPEELGTYVSNISDARQVVYLIASSLRIDLQSRQEILELNSVRDKLLRINEILNHEIQVLEIGRQIQNQAEEHMGKAQREYLLREQLKAIQRELGEEDEQIAEVNQLREKASQVKLSEEARSQVEKELARLERVPIASPEHSIIRTYVEMILSLPWGITTEVEIDVPKARRILDEDHYDLDKVKERILEYLAVKKLRQQRMQEVLESQAENETGEELKGETQEDLFREPILCFVGPPGVGKTSLGQSIAKALGRKFVRMSLGGIRDEAEIRGHRRTYIGAMPGRIIQSIMRAESSDPVFMLDEVDKISVGFQGDPAAALLEVLDPAQNHTFRDNYLDIPFDLSKVMFIATANTLDTIPAPLRDRMEIIELSGYTEDEKIHIARQYLIPRQLKANGLKPEEVDFTDEAIKSIIRGYTREAGVRNLERHIASVLRKLARRIAEGEAGPFQVTQDNLGEFLRRPYFEYETAERIDRPGIATGLVWTPVGGDIVYVEASITPSEEDRLILTGQLGDVMRESAQAALTYIRASMSMLGLESSALDHKTVHIHVPAGAQPKDGPSAGVTMATALASAAIGKPVRSDVAMTGEITLRGKVLPVGGIKEKVLAAHRAGIRTVILPKRNERDLEDLPEELRKEMEFVFVDSVDQVLQTALNLPLPSLAATS</sequence>
<evidence type="ECO:0000256" key="2">
    <source>
        <dbReference type="ARBA" id="ARBA00022490"/>
    </source>
</evidence>
<protein>
    <recommendedName>
        <fullName evidence="9 10">Lon protease</fullName>
        <ecNumber evidence="9 10">3.4.21.53</ecNumber>
    </recommendedName>
    <alternativeName>
        <fullName evidence="9">ATP-dependent protease La</fullName>
    </alternativeName>
</protein>
<dbReference type="InterPro" id="IPR027417">
    <property type="entry name" value="P-loop_NTPase"/>
</dbReference>
<evidence type="ECO:0000256" key="15">
    <source>
        <dbReference type="SAM" id="Coils"/>
    </source>
</evidence>
<feature type="active site" evidence="9 11">
    <location>
        <position position="743"/>
    </location>
</feature>
<feature type="coiled-coil region" evidence="15">
    <location>
        <begin position="271"/>
        <end position="318"/>
    </location>
</feature>
<dbReference type="SUPFAM" id="SSF52540">
    <property type="entry name" value="P-loop containing nucleoside triphosphate hydrolases"/>
    <property type="match status" value="1"/>
</dbReference>
<dbReference type="InterPro" id="IPR003111">
    <property type="entry name" value="Lon_prtase_N"/>
</dbReference>
<evidence type="ECO:0000256" key="10">
    <source>
        <dbReference type="PIRNR" id="PIRNR001174"/>
    </source>
</evidence>
<comment type="function">
    <text evidence="9">ATP-dependent serine protease that mediates the selective degradation of mutant and abnormal proteins as well as certain short-lived regulatory proteins. Required for cellular homeostasis and for survival from DNA damage and developmental changes induced by stress. Degrades polypeptides processively to yield small peptide fragments that are 5 to 10 amino acids long. Binds to DNA in a double-stranded, site-specific manner.</text>
</comment>
<dbReference type="EC" id="3.4.21.53" evidence="9 10"/>
<feature type="compositionally biased region" description="Acidic residues" evidence="16">
    <location>
        <begin position="1"/>
        <end position="14"/>
    </location>
</feature>
<dbReference type="RefSeq" id="WP_012874788.1">
    <property type="nucleotide sequence ID" value="NC_013525.1"/>
</dbReference>
<keyword evidence="15" id="KW-0175">Coiled coil</keyword>
<dbReference type="PANTHER" id="PTHR10046">
    <property type="entry name" value="ATP DEPENDENT LON PROTEASE FAMILY MEMBER"/>
    <property type="match status" value="1"/>
</dbReference>
<dbReference type="PROSITE" id="PS51786">
    <property type="entry name" value="LON_PROTEOLYTIC"/>
    <property type="match status" value="1"/>
</dbReference>
<dbReference type="GO" id="GO:0005737">
    <property type="term" value="C:cytoplasm"/>
    <property type="evidence" value="ECO:0007669"/>
    <property type="project" value="UniProtKB-SubCell"/>
</dbReference>
<keyword evidence="8 9" id="KW-0346">Stress response</keyword>
<dbReference type="GO" id="GO:0005524">
    <property type="term" value="F:ATP binding"/>
    <property type="evidence" value="ECO:0007669"/>
    <property type="project" value="UniProtKB-UniRule"/>
</dbReference>
<dbReference type="GO" id="GO:0016887">
    <property type="term" value="F:ATP hydrolysis activity"/>
    <property type="evidence" value="ECO:0007669"/>
    <property type="project" value="UniProtKB-UniRule"/>
</dbReference>
<evidence type="ECO:0000256" key="12">
    <source>
        <dbReference type="PIRSR" id="PIRSR001174-2"/>
    </source>
</evidence>
<evidence type="ECO:0000256" key="8">
    <source>
        <dbReference type="ARBA" id="ARBA00023016"/>
    </source>
</evidence>
<dbReference type="HAMAP" id="MF_01973">
    <property type="entry name" value="lon_bact"/>
    <property type="match status" value="1"/>
</dbReference>
<feature type="compositionally biased region" description="Basic and acidic residues" evidence="16">
    <location>
        <begin position="15"/>
        <end position="41"/>
    </location>
</feature>
<evidence type="ECO:0000256" key="13">
    <source>
        <dbReference type="PROSITE-ProRule" id="PRU01122"/>
    </source>
</evidence>
<evidence type="ECO:0000256" key="4">
    <source>
        <dbReference type="ARBA" id="ARBA00022741"/>
    </source>
</evidence>
<dbReference type="GO" id="GO:0034605">
    <property type="term" value="P:cellular response to heat"/>
    <property type="evidence" value="ECO:0007669"/>
    <property type="project" value="UniProtKB-UniRule"/>
</dbReference>
<comment type="subunit">
    <text evidence="9 10">Homohexamer. Organized in a ring with a central cavity.</text>
</comment>
<evidence type="ECO:0000256" key="5">
    <source>
        <dbReference type="ARBA" id="ARBA00022801"/>
    </source>
</evidence>
<dbReference type="HOGENOM" id="CLU_004109_4_3_0"/>
<dbReference type="GO" id="GO:0004176">
    <property type="term" value="F:ATP-dependent peptidase activity"/>
    <property type="evidence" value="ECO:0007669"/>
    <property type="project" value="UniProtKB-UniRule"/>
</dbReference>
<dbReference type="GO" id="GO:0004252">
    <property type="term" value="F:serine-type endopeptidase activity"/>
    <property type="evidence" value="ECO:0007669"/>
    <property type="project" value="UniProtKB-UniRule"/>
</dbReference>
<dbReference type="InterPro" id="IPR008268">
    <property type="entry name" value="Peptidase_S16_AS"/>
</dbReference>
<dbReference type="STRING" id="525904.Tter_0836"/>
<evidence type="ECO:0000256" key="9">
    <source>
        <dbReference type="HAMAP-Rule" id="MF_01973"/>
    </source>
</evidence>
<dbReference type="Gene3D" id="2.30.130.40">
    <property type="entry name" value="LON domain-like"/>
    <property type="match status" value="1"/>
</dbReference>
<comment type="similarity">
    <text evidence="9 10 13 14">Belongs to the peptidase S16 family.</text>
</comment>
<evidence type="ECO:0000256" key="7">
    <source>
        <dbReference type="ARBA" id="ARBA00022840"/>
    </source>
</evidence>
<evidence type="ECO:0000259" key="18">
    <source>
        <dbReference type="PROSITE" id="PS51787"/>
    </source>
</evidence>
<evidence type="ECO:0000256" key="16">
    <source>
        <dbReference type="SAM" id="MobiDB-lite"/>
    </source>
</evidence>
<dbReference type="SMART" id="SM00382">
    <property type="entry name" value="AAA"/>
    <property type="match status" value="1"/>
</dbReference>
<keyword evidence="6 9" id="KW-0720">Serine protease</keyword>
<name>D1CFP7_THET1</name>
<gene>
    <name evidence="9" type="primary">lon</name>
    <name evidence="19" type="ordered locus">Tter_0836</name>
</gene>
<evidence type="ECO:0000313" key="20">
    <source>
        <dbReference type="Proteomes" id="UP000000323"/>
    </source>
</evidence>
<proteinExistence type="evidence at transcript level"/>
<dbReference type="InterPro" id="IPR003593">
    <property type="entry name" value="AAA+_ATPase"/>
</dbReference>
<dbReference type="SUPFAM" id="SSF88697">
    <property type="entry name" value="PUA domain-like"/>
    <property type="match status" value="1"/>
</dbReference>
<dbReference type="EMBL" id="CP001825">
    <property type="protein sequence ID" value="ACZ41753.1"/>
    <property type="molecule type" value="Genomic_DNA"/>
</dbReference>
<dbReference type="Pfam" id="PF02190">
    <property type="entry name" value="LON_substr_bdg"/>
    <property type="match status" value="1"/>
</dbReference>
<evidence type="ECO:0000256" key="14">
    <source>
        <dbReference type="RuleBase" id="RU000591"/>
    </source>
</evidence>
<dbReference type="PRINTS" id="PR00830">
    <property type="entry name" value="ENDOLAPTASE"/>
</dbReference>
<dbReference type="FunFam" id="3.40.50.300:FF:000382">
    <property type="entry name" value="Lon protease homolog 2, peroxisomal"/>
    <property type="match status" value="1"/>
</dbReference>
<accession>D1CFP7</accession>
<dbReference type="SUPFAM" id="SSF54211">
    <property type="entry name" value="Ribosomal protein S5 domain 2-like"/>
    <property type="match status" value="1"/>
</dbReference>
<keyword evidence="4 9" id="KW-0547">Nucleotide-binding</keyword>
<dbReference type="GO" id="GO:0043565">
    <property type="term" value="F:sequence-specific DNA binding"/>
    <property type="evidence" value="ECO:0007669"/>
    <property type="project" value="UniProtKB-UniRule"/>
</dbReference>
<dbReference type="AlphaFoldDB" id="D1CFP7"/>
<evidence type="ECO:0000256" key="11">
    <source>
        <dbReference type="PIRSR" id="PIRSR001174-1"/>
    </source>
</evidence>
<dbReference type="InterPro" id="IPR008269">
    <property type="entry name" value="Lon_proteolytic"/>
</dbReference>
<feature type="domain" description="Lon proteolytic" evidence="17">
    <location>
        <begin position="655"/>
        <end position="837"/>
    </location>
</feature>
<dbReference type="PROSITE" id="PS01046">
    <property type="entry name" value="LON_SER"/>
    <property type="match status" value="1"/>
</dbReference>
<dbReference type="InterPro" id="IPR014721">
    <property type="entry name" value="Ribsml_uS5_D2-typ_fold_subgr"/>
</dbReference>
<dbReference type="InterPro" id="IPR004815">
    <property type="entry name" value="Lon_bac/euk-typ"/>
</dbReference>
<dbReference type="InterPro" id="IPR015947">
    <property type="entry name" value="PUA-like_sf"/>
</dbReference>
<dbReference type="Gene3D" id="1.20.5.5270">
    <property type="match status" value="1"/>
</dbReference>
<dbReference type="InterPro" id="IPR003959">
    <property type="entry name" value="ATPase_AAA_core"/>
</dbReference>
<keyword evidence="2 9" id="KW-0963">Cytoplasm</keyword>
<dbReference type="Pfam" id="PF05362">
    <property type="entry name" value="Lon_C"/>
    <property type="match status" value="1"/>
</dbReference>
<dbReference type="Gene3D" id="3.40.50.300">
    <property type="entry name" value="P-loop containing nucleotide triphosphate hydrolases"/>
    <property type="match status" value="1"/>
</dbReference>